<comment type="caution">
    <text evidence="1">The sequence shown here is derived from an EMBL/GenBank/DDBJ whole genome shotgun (WGS) entry which is preliminary data.</text>
</comment>
<evidence type="ECO:0000313" key="1">
    <source>
        <dbReference type="EMBL" id="MBK1868072.1"/>
    </source>
</evidence>
<gene>
    <name evidence="1" type="ORF">JHL16_17065</name>
</gene>
<sequence length="489" mass="53476">MTSQITVIRNAERIVAFDAARKAHVYLSDGDVAFDRSGFIQVGGRYEGGFGAEISGRGKMVMPGFVNVHCHSGEEPVAKGIFDDMGTPALWGNALYEYSNLVEISPEAVEASLTVMLGDLLRSGVTTLVDIAGPHETWLPTLAKSGARAYVAPGFREAQWHVETSLRLDFHWDKARGREAFARALAVVDEARAHPSGRLGGVVSPSQIETCSAELLQDAMQAARARGVPMTVHAAQTMTEHEELLRRTGLTAVQYLEELDLLADNLIIGHCIFIDSHSWTRQRTRRDVELLADYRANVAHCPVTFARSGMVLESIGAYRRQGVNVALGTDSYPYNMIEEMRQALICGRIAGKSFADVATGDVLDMATLAGAKALGRDDIGRIAAKAKADFVIVDLEHPAMQPVYDPLRNLLHCAAERAIEAVYVDGDRVVEQGRPVHLDYDAAARALAEAQRFALARIRANDPRRRKLEELAPLTLPAASEHRNQMNGK</sequence>
<accession>A0ACC5R614</accession>
<dbReference type="Proteomes" id="UP000616151">
    <property type="component" value="Unassembled WGS sequence"/>
</dbReference>
<name>A0ACC5R614_9HYPH</name>
<organism evidence="1 2">
    <name type="scientific">Taklimakanibacter albus</name>
    <dbReference type="NCBI Taxonomy" id="2800327"/>
    <lineage>
        <taxon>Bacteria</taxon>
        <taxon>Pseudomonadati</taxon>
        <taxon>Pseudomonadota</taxon>
        <taxon>Alphaproteobacteria</taxon>
        <taxon>Hyphomicrobiales</taxon>
        <taxon>Aestuariivirgaceae</taxon>
        <taxon>Taklimakanibacter</taxon>
    </lineage>
</organism>
<proteinExistence type="predicted"/>
<evidence type="ECO:0000313" key="2">
    <source>
        <dbReference type="Proteomes" id="UP000616151"/>
    </source>
</evidence>
<keyword evidence="2" id="KW-1185">Reference proteome</keyword>
<protein>
    <submittedName>
        <fullName evidence="1">Amidohydrolase family protein</fullName>
    </submittedName>
</protein>
<dbReference type="EMBL" id="JAENHL010000007">
    <property type="protein sequence ID" value="MBK1868072.1"/>
    <property type="molecule type" value="Genomic_DNA"/>
</dbReference>
<reference evidence="1" key="1">
    <citation type="submission" date="2021-01" db="EMBL/GenBank/DDBJ databases">
        <authorList>
            <person name="Sun Q."/>
        </authorList>
    </citation>
    <scope>NUCLEOTIDE SEQUENCE</scope>
    <source>
        <strain evidence="1">YIM B02566</strain>
    </source>
</reference>